<keyword evidence="4 11" id="KW-0436">Ligase</keyword>
<dbReference type="InterPro" id="IPR011880">
    <property type="entry name" value="PA_CoA_ligase"/>
</dbReference>
<dbReference type="SUPFAM" id="SSF56801">
    <property type="entry name" value="Acetyl-CoA synthetase-like"/>
    <property type="match status" value="1"/>
</dbReference>
<dbReference type="RefSeq" id="WP_169096306.1">
    <property type="nucleotide sequence ID" value="NZ_JABBVZ010000005.1"/>
</dbReference>
<dbReference type="Gene3D" id="3.40.50.12780">
    <property type="entry name" value="N-terminal domain of ligase-like"/>
    <property type="match status" value="1"/>
</dbReference>
<organism evidence="14 15">
    <name type="scientific">Sulfobacillus harzensis</name>
    <dbReference type="NCBI Taxonomy" id="2729629"/>
    <lineage>
        <taxon>Bacteria</taxon>
        <taxon>Bacillati</taxon>
        <taxon>Bacillota</taxon>
        <taxon>Clostridia</taxon>
        <taxon>Eubacteriales</taxon>
        <taxon>Clostridiales Family XVII. Incertae Sedis</taxon>
        <taxon>Sulfobacillus</taxon>
    </lineage>
</organism>
<evidence type="ECO:0000256" key="2">
    <source>
        <dbReference type="ARBA" id="ARBA00022450"/>
    </source>
</evidence>
<evidence type="ECO:0000256" key="11">
    <source>
        <dbReference type="PIRNR" id="PIRNR006444"/>
    </source>
</evidence>
<comment type="pathway">
    <text evidence="6 11">Aromatic compound metabolism; phenylacetate degradation.</text>
</comment>
<evidence type="ECO:0000259" key="12">
    <source>
        <dbReference type="Pfam" id="PF00501"/>
    </source>
</evidence>
<evidence type="ECO:0000256" key="6">
    <source>
        <dbReference type="ARBA" id="ARBA00060591"/>
    </source>
</evidence>
<evidence type="ECO:0000256" key="7">
    <source>
        <dbReference type="ARBA" id="ARBA00061566"/>
    </source>
</evidence>
<comment type="caution">
    <text evidence="14">The sequence shown here is derived from an EMBL/GenBank/DDBJ whole genome shotgun (WGS) entry which is preliminary data.</text>
</comment>
<dbReference type="PANTHER" id="PTHR43439:SF2">
    <property type="entry name" value="ENZYME, PUTATIVE (JCVI)-RELATED"/>
    <property type="match status" value="1"/>
</dbReference>
<evidence type="ECO:0000256" key="8">
    <source>
        <dbReference type="ARBA" id="ARBA00066629"/>
    </source>
</evidence>
<dbReference type="FunFam" id="3.40.50.12780:FF:000016">
    <property type="entry name" value="Phenylacetate-coenzyme A ligase"/>
    <property type="match status" value="1"/>
</dbReference>
<evidence type="ECO:0000256" key="5">
    <source>
        <dbReference type="ARBA" id="ARBA00022741"/>
    </source>
</evidence>
<dbReference type="Gene3D" id="3.30.300.30">
    <property type="match status" value="1"/>
</dbReference>
<feature type="domain" description="AMP-dependent synthetase/ligase" evidence="12">
    <location>
        <begin position="88"/>
        <end position="283"/>
    </location>
</feature>
<dbReference type="Proteomes" id="UP000533476">
    <property type="component" value="Unassembled WGS sequence"/>
</dbReference>
<keyword evidence="3" id="KW-0597">Phosphoprotein</keyword>
<comment type="similarity">
    <text evidence="7 11">Belongs to the phenylacetyl-CoA ligase family.</text>
</comment>
<evidence type="ECO:0000313" key="15">
    <source>
        <dbReference type="Proteomes" id="UP000533476"/>
    </source>
</evidence>
<evidence type="ECO:0000256" key="4">
    <source>
        <dbReference type="ARBA" id="ARBA00022598"/>
    </source>
</evidence>
<dbReference type="CDD" id="cd05913">
    <property type="entry name" value="PaaK"/>
    <property type="match status" value="1"/>
</dbReference>
<dbReference type="PIRSF" id="PIRSF006444">
    <property type="entry name" value="PaaK"/>
    <property type="match status" value="1"/>
</dbReference>
<dbReference type="EC" id="6.2.1.30" evidence="8 11"/>
<sequence length="423" mass="46845">MIWDREMETLDRSRLRELQRTRLAWTFDWARERVPFYRGRLPQMAHLDTHAEEVLRELPFTKKSDLRDNYPLGLLAVPKEQVRRFHASSGTRGKPTVVAYTQNDLDNWAEVVARSLAAAGMRPGQTLQNAYGYGLFTGGLGLHAGAERLGVAVIPASGGQTDRQVQMIMDLEPDGLSCTPSYALFVAETMEKMGIDPADTSLKTGIFGAEPWSDGLRKRLEEALHIQAVDIYGLSEITGPGVAIECVDGKNGLHVFEDFFYVEVINPNTLEPVAPGEVGELVLTTLTKEAMPMIRYRTGDLVSVNPEPCVCGRTSVRISRIHGRSDDMLIVHGVNVFPSEIERVLLSHPAVSGHYQLVWEGTPARRDLVVELESRALTEEMGHQLESQLSRSLGVKLGLRVVAEGTVPRSQGKAVRVIDRVGQ</sequence>
<accession>A0A7Y0L0R8</accession>
<dbReference type="InterPro" id="IPR045851">
    <property type="entry name" value="AMP-bd_C_sf"/>
</dbReference>
<dbReference type="GO" id="GO:0047475">
    <property type="term" value="F:phenylacetate-CoA ligase activity"/>
    <property type="evidence" value="ECO:0007669"/>
    <property type="project" value="UniProtKB-EC"/>
</dbReference>
<keyword evidence="5 11" id="KW-0547">Nucleotide-binding</keyword>
<keyword evidence="2" id="KW-0596">Phosphopantetheine</keyword>
<evidence type="ECO:0000256" key="10">
    <source>
        <dbReference type="ARBA" id="ARBA00075111"/>
    </source>
</evidence>
<dbReference type="UniPathway" id="UPA00930"/>
<gene>
    <name evidence="14" type="ORF">HIJ39_02315</name>
</gene>
<name>A0A7Y0L0R8_9FIRM</name>
<dbReference type="InterPro" id="IPR042099">
    <property type="entry name" value="ANL_N_sf"/>
</dbReference>
<dbReference type="GO" id="GO:0000166">
    <property type="term" value="F:nucleotide binding"/>
    <property type="evidence" value="ECO:0007669"/>
    <property type="project" value="UniProtKB-KW"/>
</dbReference>
<feature type="domain" description="AMP-dependent ligase C-terminal" evidence="13">
    <location>
        <begin position="333"/>
        <end position="420"/>
    </location>
</feature>
<comment type="subunit">
    <text evidence="1">Monomer.</text>
</comment>
<evidence type="ECO:0000256" key="1">
    <source>
        <dbReference type="ARBA" id="ARBA00011245"/>
    </source>
</evidence>
<dbReference type="Pfam" id="PF14535">
    <property type="entry name" value="AMP-binding_C_2"/>
    <property type="match status" value="1"/>
</dbReference>
<dbReference type="InterPro" id="IPR028154">
    <property type="entry name" value="AMP-dep_Lig_C"/>
</dbReference>
<dbReference type="GO" id="GO:0010124">
    <property type="term" value="P:phenylacetate catabolic process"/>
    <property type="evidence" value="ECO:0007669"/>
    <property type="project" value="UniProtKB-UniRule"/>
</dbReference>
<proteinExistence type="inferred from homology"/>
<dbReference type="InterPro" id="IPR000873">
    <property type="entry name" value="AMP-dep_synth/lig_dom"/>
</dbReference>
<evidence type="ECO:0000256" key="9">
    <source>
        <dbReference type="ARBA" id="ARBA00068695"/>
    </source>
</evidence>
<dbReference type="EMBL" id="JABBVZ010000005">
    <property type="protein sequence ID" value="NMP21194.1"/>
    <property type="molecule type" value="Genomic_DNA"/>
</dbReference>
<comment type="catalytic activity">
    <reaction evidence="11">
        <text>2-phenylacetate + ATP + CoA = phenylacetyl-CoA + AMP + diphosphate</text>
        <dbReference type="Rhea" id="RHEA:20956"/>
        <dbReference type="ChEBI" id="CHEBI:18401"/>
        <dbReference type="ChEBI" id="CHEBI:30616"/>
        <dbReference type="ChEBI" id="CHEBI:33019"/>
        <dbReference type="ChEBI" id="CHEBI:57287"/>
        <dbReference type="ChEBI" id="CHEBI:57390"/>
        <dbReference type="ChEBI" id="CHEBI:456215"/>
        <dbReference type="EC" id="6.2.1.30"/>
    </reaction>
</comment>
<evidence type="ECO:0000259" key="13">
    <source>
        <dbReference type="Pfam" id="PF14535"/>
    </source>
</evidence>
<dbReference type="Pfam" id="PF00501">
    <property type="entry name" value="AMP-binding"/>
    <property type="match status" value="1"/>
</dbReference>
<dbReference type="InterPro" id="IPR051414">
    <property type="entry name" value="Adenylate-forming_Reductase"/>
</dbReference>
<dbReference type="AlphaFoldDB" id="A0A7Y0L0R8"/>
<evidence type="ECO:0000313" key="14">
    <source>
        <dbReference type="EMBL" id="NMP21194.1"/>
    </source>
</evidence>
<dbReference type="PANTHER" id="PTHR43439">
    <property type="entry name" value="PHENYLACETATE-COENZYME A LIGASE"/>
    <property type="match status" value="1"/>
</dbReference>
<evidence type="ECO:0000256" key="3">
    <source>
        <dbReference type="ARBA" id="ARBA00022553"/>
    </source>
</evidence>
<comment type="function">
    <text evidence="11">Catalyzes the activation of phenylacetic acid (PA) to phenylacetyl-CoA (PA-CoA).</text>
</comment>
<reference evidence="14 15" key="1">
    <citation type="submission" date="2020-04" db="EMBL/GenBank/DDBJ databases">
        <authorList>
            <person name="Zhang R."/>
            <person name="Schippers A."/>
        </authorList>
    </citation>
    <scope>NUCLEOTIDE SEQUENCE [LARGE SCALE GENOMIC DNA]</scope>
    <source>
        <strain evidence="14 15">DSM 109850</strain>
    </source>
</reference>
<keyword evidence="15" id="KW-1185">Reference proteome</keyword>
<protein>
    <recommendedName>
        <fullName evidence="9 11">Phenylacetate-coenzyme A ligase</fullName>
        <ecNumber evidence="8 11">6.2.1.30</ecNumber>
    </recommendedName>
    <alternativeName>
        <fullName evidence="10 11">Phenylacetyl-CoA ligase</fullName>
    </alternativeName>
</protein>